<evidence type="ECO:0000259" key="3">
    <source>
        <dbReference type="PROSITE" id="PS50042"/>
    </source>
</evidence>
<dbReference type="InterPro" id="IPR014710">
    <property type="entry name" value="RmlC-like_jellyroll"/>
</dbReference>
<dbReference type="InterPro" id="IPR004358">
    <property type="entry name" value="Sig_transdc_His_kin-like_C"/>
</dbReference>
<dbReference type="AlphaFoldDB" id="A0A0N7JUV5"/>
<evidence type="ECO:0000313" key="6">
    <source>
        <dbReference type="Proteomes" id="UP000019146"/>
    </source>
</evidence>
<dbReference type="Gene3D" id="1.10.287.130">
    <property type="match status" value="1"/>
</dbReference>
<dbReference type="PROSITE" id="PS50042">
    <property type="entry name" value="CNMP_BINDING_3"/>
    <property type="match status" value="1"/>
</dbReference>
<dbReference type="SMART" id="SM00387">
    <property type="entry name" value="HATPase_c"/>
    <property type="match status" value="1"/>
</dbReference>
<dbReference type="RefSeq" id="WP_036000330.1">
    <property type="nucleotide sequence ID" value="NZ_CP012747.1"/>
</dbReference>
<dbReference type="PANTHER" id="PTHR43065">
    <property type="entry name" value="SENSOR HISTIDINE KINASE"/>
    <property type="match status" value="1"/>
</dbReference>
<evidence type="ECO:0000313" key="5">
    <source>
        <dbReference type="EMBL" id="ALL67469.1"/>
    </source>
</evidence>
<dbReference type="SUPFAM" id="SSF55874">
    <property type="entry name" value="ATPase domain of HSP90 chaperone/DNA topoisomerase II/histidine kinase"/>
    <property type="match status" value="1"/>
</dbReference>
<dbReference type="PROSITE" id="PS50109">
    <property type="entry name" value="HIS_KIN"/>
    <property type="match status" value="1"/>
</dbReference>
<dbReference type="SUPFAM" id="SSF51206">
    <property type="entry name" value="cAMP-binding domain-like"/>
    <property type="match status" value="1"/>
</dbReference>
<evidence type="ECO:0000259" key="4">
    <source>
        <dbReference type="PROSITE" id="PS50109"/>
    </source>
</evidence>
<name>A0A0N7JUV5_9BURK</name>
<dbReference type="Pfam" id="PF02518">
    <property type="entry name" value="HATPase_c"/>
    <property type="match status" value="1"/>
</dbReference>
<dbReference type="Pfam" id="PF00027">
    <property type="entry name" value="cNMP_binding"/>
    <property type="match status" value="1"/>
</dbReference>
<dbReference type="EMBL" id="CP012747">
    <property type="protein sequence ID" value="ALL67469.1"/>
    <property type="molecule type" value="Genomic_DNA"/>
</dbReference>
<sequence length="463" mass="50794">MSDLSTLFEMPLFSGLPEERRTWLRANLDEHHLKMGDVLMREGQRVTHQFVLLDGELVTEKMVGGRRVFDDRRPAPTSIAETSLLAGMPLPLTFTAATDCFLVALPEPVVHTLLNECESFSRHIFRSIYARITAYDAFILNGEKLAALGRLSAGLAHELNNPAAAVARAAACLRESLDTLREATRVLVVSAMPAEVVDMLDSWASRAVPSADTTPQAALRQSEAESMLADWLAAHGLAKPWLIAPQLAVAGFSPDDLEPVAARVTPAQFDAGVRWLAATLELRSLGDQAWIGAGRISEIVKAMKDYSYMDQAPLQEVDIHSGIEDTLTIMRHKLKQGVTVKREYDRMLPHVPVYGSELNQVWTNLIDNAVDAMDGKGELTIRSRQEGSFAVVEIMDTGSGIPNDIVARLFEPFFTTKPLGKGNGLGLHIAYRTVVQRHDGTLSVASRPGETKFKVCLPLAARH</sequence>
<dbReference type="PANTHER" id="PTHR43065:SF48">
    <property type="entry name" value="HISTIDINE KINASE"/>
    <property type="match status" value="1"/>
</dbReference>
<feature type="domain" description="Cyclic nucleotide-binding" evidence="3">
    <location>
        <begin position="12"/>
        <end position="131"/>
    </location>
</feature>
<accession>A0A0N7JUV5</accession>
<comment type="catalytic activity">
    <reaction evidence="1">
        <text>ATP + protein L-histidine = ADP + protein N-phospho-L-histidine.</text>
        <dbReference type="EC" id="2.7.13.3"/>
    </reaction>
</comment>
<dbReference type="KEGG" id="bcai:K788_0005370"/>
<dbReference type="GeneID" id="69971297"/>
<organism evidence="5 6">
    <name type="scientific">Paraburkholderia caribensis MBA4</name>
    <dbReference type="NCBI Taxonomy" id="1323664"/>
    <lineage>
        <taxon>Bacteria</taxon>
        <taxon>Pseudomonadati</taxon>
        <taxon>Pseudomonadota</taxon>
        <taxon>Betaproteobacteria</taxon>
        <taxon>Burkholderiales</taxon>
        <taxon>Burkholderiaceae</taxon>
        <taxon>Paraburkholderia</taxon>
    </lineage>
</organism>
<dbReference type="Gene3D" id="2.60.120.10">
    <property type="entry name" value="Jelly Rolls"/>
    <property type="match status" value="1"/>
</dbReference>
<keyword evidence="5" id="KW-0808">Transferase</keyword>
<dbReference type="InterPro" id="IPR036890">
    <property type="entry name" value="HATPase_C_sf"/>
</dbReference>
<evidence type="ECO:0000256" key="2">
    <source>
        <dbReference type="ARBA" id="ARBA00012438"/>
    </source>
</evidence>
<keyword evidence="5" id="KW-0418">Kinase</keyword>
<dbReference type="InterPro" id="IPR018490">
    <property type="entry name" value="cNMP-bd_dom_sf"/>
</dbReference>
<feature type="domain" description="Histidine kinase" evidence="4">
    <location>
        <begin position="295"/>
        <end position="461"/>
    </location>
</feature>
<dbReference type="PRINTS" id="PR00344">
    <property type="entry name" value="BCTRLSENSOR"/>
</dbReference>
<evidence type="ECO:0000256" key="1">
    <source>
        <dbReference type="ARBA" id="ARBA00000085"/>
    </source>
</evidence>
<dbReference type="EC" id="2.7.13.3" evidence="2"/>
<proteinExistence type="predicted"/>
<dbReference type="GO" id="GO:0004673">
    <property type="term" value="F:protein histidine kinase activity"/>
    <property type="evidence" value="ECO:0007669"/>
    <property type="project" value="UniProtKB-EC"/>
</dbReference>
<dbReference type="InterPro" id="IPR000595">
    <property type="entry name" value="cNMP-bd_dom"/>
</dbReference>
<gene>
    <name evidence="5" type="ORF">K788_0005370</name>
</gene>
<reference evidence="5 6" key="1">
    <citation type="journal article" date="2014" name="Genome Announc.">
        <title>Draft Genome Sequence of the Haloacid-Degrading Burkholderia caribensis Strain MBA4.</title>
        <authorList>
            <person name="Pan Y."/>
            <person name="Kong K.F."/>
            <person name="Tsang J.S."/>
        </authorList>
    </citation>
    <scope>NUCLEOTIDE SEQUENCE [LARGE SCALE GENOMIC DNA]</scope>
    <source>
        <strain evidence="5 6">MBA4</strain>
    </source>
</reference>
<dbReference type="CDD" id="cd00038">
    <property type="entry name" value="CAP_ED"/>
    <property type="match status" value="1"/>
</dbReference>
<dbReference type="Proteomes" id="UP000019146">
    <property type="component" value="Chromosome 2"/>
</dbReference>
<dbReference type="InterPro" id="IPR003594">
    <property type="entry name" value="HATPase_dom"/>
</dbReference>
<dbReference type="Gene3D" id="3.30.565.10">
    <property type="entry name" value="Histidine kinase-like ATPase, C-terminal domain"/>
    <property type="match status" value="1"/>
</dbReference>
<dbReference type="InterPro" id="IPR005467">
    <property type="entry name" value="His_kinase_dom"/>
</dbReference>
<protein>
    <recommendedName>
        <fullName evidence="2">histidine kinase</fullName>
        <ecNumber evidence="2">2.7.13.3</ecNumber>
    </recommendedName>
</protein>